<evidence type="ECO:0000313" key="5">
    <source>
        <dbReference type="Proteomes" id="UP000292346"/>
    </source>
</evidence>
<protein>
    <recommendedName>
        <fullName evidence="6">Aminoglycoside phosphotransferase domain-containing protein</fullName>
    </recommendedName>
</protein>
<evidence type="ECO:0000313" key="4">
    <source>
        <dbReference type="EMBL" id="TCC01296.1"/>
    </source>
</evidence>
<dbReference type="EMBL" id="SJJZ01000007">
    <property type="protein sequence ID" value="TCC01296.1"/>
    <property type="molecule type" value="Genomic_DNA"/>
</dbReference>
<accession>A0A4V2LXP2</accession>
<feature type="domain" description="Ternary complex associated" evidence="2">
    <location>
        <begin position="153"/>
        <end position="326"/>
    </location>
</feature>
<dbReference type="InterPro" id="IPR045544">
    <property type="entry name" value="TCAD9"/>
</dbReference>
<dbReference type="PANTHER" id="PTHR16155:SF19">
    <property type="entry name" value="DED DOMAIN-CONTAINING PROTEIN"/>
    <property type="match status" value="1"/>
</dbReference>
<dbReference type="Pfam" id="PF25199">
    <property type="entry name" value="nSTAND_NTPase5"/>
    <property type="match status" value="1"/>
</dbReference>
<dbReference type="InterPro" id="IPR011009">
    <property type="entry name" value="Kinase-like_dom_sf"/>
</dbReference>
<evidence type="ECO:0008006" key="6">
    <source>
        <dbReference type="Google" id="ProtNLM"/>
    </source>
</evidence>
<comment type="caution">
    <text evidence="4">The sequence shown here is derived from an EMBL/GenBank/DDBJ whole genome shotgun (WGS) entry which is preliminary data.</text>
</comment>
<gene>
    <name evidence="4" type="ORF">E0H45_41955</name>
</gene>
<dbReference type="Proteomes" id="UP000292346">
    <property type="component" value="Unassembled WGS sequence"/>
</dbReference>
<dbReference type="Pfam" id="PF19974">
    <property type="entry name" value="TCAD9"/>
    <property type="match status" value="1"/>
</dbReference>
<evidence type="ECO:0000256" key="1">
    <source>
        <dbReference type="SAM" id="MobiDB-lite"/>
    </source>
</evidence>
<sequence>MLNSRLPASARVTLLKALGGGYTDAEVSLCDIDGVGDLDGHQLDGQFVLKVAHSTGKSQANAHQAFVAGLETFASDHVPSLIYSVADAGISVDVYDVAGYSLESARSAERVDFEDRTEICGRAAGDLLRDQIATAGPPNYRLLLHEVMHQWLGSGFPSNRRGARIAALLAEQGWSDSAFTYEGELLPNPLKVLSRMDFRDGELACFEGAVHGDLHLRNILVCGSALTNDLRYWLIDVDKVDPTPLLFDHAYLELSLLVHGMNTLSAGRIVPVLSRLDSAQAVIQVDLDGADSGLVRQLRSVREAATATLEELEPKRPDVWRRQYLLARVAAGLDWAAKPLDSADVRRACIISAAWALRLLLREFYPPLWLAVAGGMSAADSRQTPDAKVLTAAEAVKLWTPFRDAHSSMDLILIADRVSAAPELAALARGRWTNVIDLDPDSDSTGLAHVMLAKLRNQRHVSLFGANEQPVSPVLATNWCMANGWKSHNEEGSVSIEDWRRKRSLHRVRALVDATYNGTPNQSVGVMCLRSGQHSPHIDQVVDYIDEVYGGIALRVDLAQAPAFDGFDLDVFTKTIAESLPPIVGPQVTLPGLNGSWRLSRVDLNRLGVDLELLHSEVIEEAESSIEPLTDEFWRGRTPTWAELAAAIDIRRDALLPLTRDIADRLDTHQLSIVTLDHSPGAGGTSLTRRVAWDLHLSHPTAILRGYSTTTADRIDEIYQETGLSAFIVAEAAILSESDREDLLQDLRQRNSRAVFLWINRTNVSRGRRHSLMDPLQGNELARFIREYRQRAETDRARHALDELRVGESGELVPASKLSPFYLGLLVYDEQFEGLVPYVRNHLQRLTSGQREVARHLALITRYGQGRGLPLALVRVWLSPSSRPVGEESDDALTELLGPDLRHLVVVENSSLRLLHPLIAEQVLDGIAGGEQPGLGQISVNFIRKVTSVVGPDSDTAARLLGELFIRRTSWSSDGRRGDSFSELIQAMPMEAAEMVFKELTDRCPNNPHFWNHRGRYHIYRVRGDFRRAEEYVQKAVEKSHGSDSTHFHTLGMVRRFWVENRIDELLRSDQGKYTPEAILSDISPLFDLAIEAFGEAGRRRGSEYAWVTPIQLIATVVEKLWRSSGEGSLVDFVALNSPASLWATKQIALAESLLSNLRDLDSEDDYYKKLNQQLDLLYGDVERLVEEWRRMREERSDSPDIDLAIARTLYSSAHRDWSLVSADDMRTIAQMAEGRVRDGRASDADLRLWFQSYRRLPEYTDADAMERLGWYATEKKSLDANYYMYILHFLTWYRGDARDQNRIRFFLEECSRLGKQERRQWSFEWLGVEGRSHPLVHYSELGTLRRGPVAFWNRPHELGRVSGIIEEIRSPQAGLVRVSNGKLRAFFTPRNKFRQSRDVNASIEFYLGFSYEGLRAWEPTYPGEEPDALKGADLDRVTRPVDRVAATVQAPPVEEPEDAVDESEPAPEPSPKARRFRIDPALLAALRSSRGHNGDRRRVVEELIEAAASAEVELPLLTLGEALQDILGPTGYKEFKADFGGKLRVAVVGLGFRVEQTDAGEIVRT</sequence>
<feature type="compositionally biased region" description="Acidic residues" evidence="1">
    <location>
        <begin position="1455"/>
        <end position="1466"/>
    </location>
</feature>
<dbReference type="RefSeq" id="WP_131348407.1">
    <property type="nucleotide sequence ID" value="NZ_SJJZ01000007.1"/>
</dbReference>
<dbReference type="InterPro" id="IPR011990">
    <property type="entry name" value="TPR-like_helical_dom_sf"/>
</dbReference>
<dbReference type="InterPro" id="IPR057574">
    <property type="entry name" value="nSTAND_NTPase5_dom"/>
</dbReference>
<dbReference type="OrthoDB" id="3880775at2"/>
<organism evidence="4 5">
    <name type="scientific">Kribbella soli</name>
    <dbReference type="NCBI Taxonomy" id="1124743"/>
    <lineage>
        <taxon>Bacteria</taxon>
        <taxon>Bacillati</taxon>
        <taxon>Actinomycetota</taxon>
        <taxon>Actinomycetes</taxon>
        <taxon>Propionibacteriales</taxon>
        <taxon>Kribbellaceae</taxon>
        <taxon>Kribbella</taxon>
    </lineage>
</organism>
<feature type="domain" description="Novel STAND NTPase 5" evidence="3">
    <location>
        <begin position="632"/>
        <end position="770"/>
    </location>
</feature>
<evidence type="ECO:0000259" key="3">
    <source>
        <dbReference type="Pfam" id="PF25199"/>
    </source>
</evidence>
<name>A0A4V2LXP2_9ACTN</name>
<dbReference type="PANTHER" id="PTHR16155">
    <property type="entry name" value="DED DOMAIN-CONTAINING PROTEIN"/>
    <property type="match status" value="1"/>
</dbReference>
<keyword evidence="5" id="KW-1185">Reference proteome</keyword>
<dbReference type="SUPFAM" id="SSF56112">
    <property type="entry name" value="Protein kinase-like (PK-like)"/>
    <property type="match status" value="1"/>
</dbReference>
<proteinExistence type="predicted"/>
<dbReference type="Gene3D" id="1.25.40.10">
    <property type="entry name" value="Tetratricopeptide repeat domain"/>
    <property type="match status" value="1"/>
</dbReference>
<evidence type="ECO:0000259" key="2">
    <source>
        <dbReference type="Pfam" id="PF19974"/>
    </source>
</evidence>
<feature type="region of interest" description="Disordered" evidence="1">
    <location>
        <begin position="1449"/>
        <end position="1475"/>
    </location>
</feature>
<reference evidence="4 5" key="1">
    <citation type="submission" date="2019-02" db="EMBL/GenBank/DDBJ databases">
        <title>Kribbella capetownensis sp. nov. and Kribbella speibonae sp. nov., isolated from soil.</title>
        <authorList>
            <person name="Curtis S.M."/>
            <person name="Norton I."/>
            <person name="Everest G.J."/>
            <person name="Meyers P.R."/>
        </authorList>
    </citation>
    <scope>NUCLEOTIDE SEQUENCE [LARGE SCALE GENOMIC DNA]</scope>
    <source>
        <strain evidence="4 5">KCTC 29219</strain>
    </source>
</reference>
<dbReference type="GO" id="GO:0005737">
    <property type="term" value="C:cytoplasm"/>
    <property type="evidence" value="ECO:0007669"/>
    <property type="project" value="TreeGrafter"/>
</dbReference>